<name>A0A8S5TGL0_9CAUD</name>
<feature type="compositionally biased region" description="Basic and acidic residues" evidence="3">
    <location>
        <begin position="640"/>
        <end position="677"/>
    </location>
</feature>
<evidence type="ECO:0000256" key="3">
    <source>
        <dbReference type="SAM" id="MobiDB-lite"/>
    </source>
</evidence>
<dbReference type="PANTHER" id="PTHR43941:SF1">
    <property type="entry name" value="STRUCTURAL MAINTENANCE OF CHROMOSOMES PROTEIN 2"/>
    <property type="match status" value="1"/>
</dbReference>
<feature type="coiled-coil region" evidence="2">
    <location>
        <begin position="452"/>
        <end position="515"/>
    </location>
</feature>
<evidence type="ECO:0000256" key="2">
    <source>
        <dbReference type="SAM" id="Coils"/>
    </source>
</evidence>
<keyword evidence="2" id="KW-0175">Coiled coil</keyword>
<protein>
    <submittedName>
        <fullName evidence="5">Tail tape measure protein</fullName>
    </submittedName>
</protein>
<dbReference type="EMBL" id="BK032822">
    <property type="protein sequence ID" value="DAF62163.1"/>
    <property type="molecule type" value="Genomic_DNA"/>
</dbReference>
<feature type="coiled-coil region" evidence="2">
    <location>
        <begin position="349"/>
        <end position="386"/>
    </location>
</feature>
<feature type="coiled-coil region" evidence="2">
    <location>
        <begin position="1118"/>
        <end position="1152"/>
    </location>
</feature>
<organism evidence="5">
    <name type="scientific">Myoviridae sp. ctt8G1</name>
    <dbReference type="NCBI Taxonomy" id="2827713"/>
    <lineage>
        <taxon>Viruses</taxon>
        <taxon>Duplodnaviria</taxon>
        <taxon>Heunggongvirae</taxon>
        <taxon>Uroviricota</taxon>
        <taxon>Caudoviricetes</taxon>
    </lineage>
</organism>
<dbReference type="PANTHER" id="PTHR43941">
    <property type="entry name" value="STRUCTURAL MAINTENANCE OF CHROMOSOMES PROTEIN 2"/>
    <property type="match status" value="1"/>
</dbReference>
<feature type="region of interest" description="Disordered" evidence="3">
    <location>
        <begin position="640"/>
        <end position="692"/>
    </location>
</feature>
<dbReference type="GO" id="GO:0003682">
    <property type="term" value="F:chromatin binding"/>
    <property type="evidence" value="ECO:0007669"/>
    <property type="project" value="TreeGrafter"/>
</dbReference>
<dbReference type="GO" id="GO:0098003">
    <property type="term" value="P:viral tail assembly"/>
    <property type="evidence" value="ECO:0007669"/>
    <property type="project" value="UniProtKB-KW"/>
</dbReference>
<keyword evidence="1" id="KW-1188">Viral release from host cell</keyword>
<proteinExistence type="predicted"/>
<dbReference type="Pfam" id="PF20155">
    <property type="entry name" value="TMP_3"/>
    <property type="match status" value="1"/>
</dbReference>
<dbReference type="NCBIfam" id="TIGR02675">
    <property type="entry name" value="tape_meas_nterm"/>
    <property type="match status" value="1"/>
</dbReference>
<feature type="domain" description="Tape measure protein N-terminal" evidence="4">
    <location>
        <begin position="68"/>
        <end position="253"/>
    </location>
</feature>
<dbReference type="InterPro" id="IPR013491">
    <property type="entry name" value="Tape_meas_N"/>
</dbReference>
<keyword evidence="1" id="KW-1245">Viral tail assembly</keyword>
<evidence type="ECO:0000256" key="1">
    <source>
        <dbReference type="ARBA" id="ARBA00022465"/>
    </source>
</evidence>
<feature type="coiled-coil region" evidence="2">
    <location>
        <begin position="1339"/>
        <end position="1366"/>
    </location>
</feature>
<sequence>MEPVRIEFLMVDKLSARLDKAVDKMEQMTGKTAQADRRMRELDRSGQSLQRTIGRLASAFAMKELVSKIAAVRGEFQQLEVAFKTMLGSAEQADALMRQLTRTAATTPFGLEDVAQGARQLLAYGLEAEKVNGTLIRLGDIAAGLSVPLGDLVYLYGTTMAQGRLYTQDLNQFTGRGIPMIAELAKQFGVAESKVKELVEAGKVGFPEVQKVIESLTDEGGRFGGLMEAQSKTITGQISNIEDAISMMFNELGQQSEGVINTTLSGVSHVIGHYERFGRILLGLVGTYGVYRTAVMTVAAAKGWATAAETLHYNWLLLVEKAQKMLNATLLANPYVLVATLIAGVVAAMVSMKTEAERLKEAEESYEAQKRKVIEAEEEHRRKIEELCSIAGNEAVSTDTRREALNRLEQKYPDIFAKYDTEYEKLKNIKKIKEEIALFEGRQSITNPGNELERVNDRIRELEAKKATERWEDANGSGTRMRKTGGLSAAEEAELKNLRNKKDTLSAQVRKDEVDAYFENLTGVSNDTLEAQIRYRETLLARMSLSGKKSGEVRGNAHTDGTYTREELQYQLNKLRSEQNRRGLPTGSSAEWAASAKKNYQEALKAYNDFLKESGNDLSREEFEKKAKELKDAVDAAKKEYDKVKPGTDSDAEKSRKASEKAAREAEKRKQVSEKLGQELAGLQRENDASEIEAMDEGLQKKLRRIDNDYQARRNEIDKQEADWKRKNKEAGVSEVNEGGLTGEQQDEIDKAYGLAEEKRKKDIGEAYRAEAAAMLDFLKEYGTYQQKKLAITEEYAEKIRKASSDSERRSLGVERDSLLAGVEAQELKADIDWSVVFGEFGGMFHDLIAPELEKAKAYMQTDEFRNAGHDSQEALANAVRQMEQSLGGAGKASFKKLGTEVAAYQSSLDDLRQAQDDYERTFEALSKAQNDYIKAVQSGTKEEQDIARAALDTARANADAAAENVSATQSVATEAQRAMTATATTLKSGMDGVVDGLRQIASGSLSGAYEGIIQFGKSVGELGGGLGDAFQKVSDAIEDVPIIGWIVRIIDLFKDGLSVVIEGLLGAIFNAVSGIIGDILSGDLFVTLFKSIRDGIGKIFDAITFGGFSSWFSSSNAKEVQAAIDRLTDRNETLQAAIEDLTDEIKASRGTKSVAAYRDAYKYQQEVNANYLAIAQEQAGYHGSHGSWNHYWGGFSRAEIDRMSDRIGRRWNGDIWDLSPEEMKILRSNVDLWKKIQDTGKGGYGGRLTEKLDDYIDQAGKLEELTDQLYEGLTGISFDSMYDSFIDTLMDMDASTEDFADKMSGYFMRAMLSNKIGELYADRLEEWWKKFGKAMEDNDLTEAERNALQNEYMQYVEEAMKLRDRLAAATGYGSDGSGTSQGAKAGGFTAMTQDQGTKLEGMFTSGLQHWSSMDEKMENVSEKMNSAENHLAKIEENTGKSAGHLEKIAENIVKIIRDGLKVR</sequence>
<evidence type="ECO:0000313" key="5">
    <source>
        <dbReference type="EMBL" id="DAF62163.1"/>
    </source>
</evidence>
<feature type="coiled-coil region" evidence="2">
    <location>
        <begin position="902"/>
        <end position="932"/>
    </location>
</feature>
<reference evidence="5" key="1">
    <citation type="journal article" date="2021" name="Proc. Natl. Acad. Sci. U.S.A.">
        <title>A Catalog of Tens of Thousands of Viruses from Human Metagenomes Reveals Hidden Associations with Chronic Diseases.</title>
        <authorList>
            <person name="Tisza M.J."/>
            <person name="Buck C.B."/>
        </authorList>
    </citation>
    <scope>NUCLEOTIDE SEQUENCE</scope>
    <source>
        <strain evidence="5">Ctt8G1</strain>
    </source>
</reference>
<evidence type="ECO:0000259" key="4">
    <source>
        <dbReference type="Pfam" id="PF20155"/>
    </source>
</evidence>
<accession>A0A8S5TGL0</accession>